<sequence length="33" mass="3765">MIERTMDIARFSNAVIDMTTLWPEQEPEKSGAP</sequence>
<evidence type="ECO:0000313" key="1">
    <source>
        <dbReference type="EMBL" id="SPJ32268.1"/>
    </source>
</evidence>
<organism evidence="1 2">
    <name type="scientific">Kushneria phyllosphaerae</name>
    <dbReference type="NCBI Taxonomy" id="2100822"/>
    <lineage>
        <taxon>Bacteria</taxon>
        <taxon>Pseudomonadati</taxon>
        <taxon>Pseudomonadota</taxon>
        <taxon>Gammaproteobacteria</taxon>
        <taxon>Oceanospirillales</taxon>
        <taxon>Halomonadaceae</taxon>
        <taxon>Kushneria</taxon>
    </lineage>
</organism>
<accession>A0A2R8CH92</accession>
<dbReference type="AlphaFoldDB" id="A0A2R8CH92"/>
<name>A0A2R8CH92_9GAMM</name>
<dbReference type="Proteomes" id="UP000244934">
    <property type="component" value="Unassembled WGS sequence"/>
</dbReference>
<dbReference type="EMBL" id="ONZI01000001">
    <property type="protein sequence ID" value="SPJ32268.1"/>
    <property type="molecule type" value="Genomic_DNA"/>
</dbReference>
<evidence type="ECO:0000313" key="2">
    <source>
        <dbReference type="Proteomes" id="UP000244934"/>
    </source>
</evidence>
<gene>
    <name evidence="1" type="ORF">KSP9073_00268</name>
</gene>
<keyword evidence="2" id="KW-1185">Reference proteome</keyword>
<protein>
    <submittedName>
        <fullName evidence="1">Uncharacterized protein</fullName>
    </submittedName>
</protein>
<proteinExistence type="predicted"/>
<reference evidence="2" key="1">
    <citation type="submission" date="2018-03" db="EMBL/GenBank/DDBJ databases">
        <authorList>
            <person name="Navarro De La Torre S."/>
        </authorList>
    </citation>
    <scope>NUCLEOTIDE SEQUENCE [LARGE SCALE GENOMIC DNA]</scope>
    <source>
        <strain evidence="2">EAod3</strain>
    </source>
</reference>